<evidence type="ECO:0000313" key="2">
    <source>
        <dbReference type="EMBL" id="CCI50616.1"/>
    </source>
</evidence>
<dbReference type="EMBL" id="CAIX01000873">
    <property type="protein sequence ID" value="CCI50616.1"/>
    <property type="molecule type" value="Genomic_DNA"/>
</dbReference>
<dbReference type="InParanoid" id="A0A024GUH4"/>
<protein>
    <submittedName>
        <fullName evidence="2">Uncharacterized protein</fullName>
    </submittedName>
</protein>
<gene>
    <name evidence="2" type="ORF">BN9_125990</name>
</gene>
<keyword evidence="3" id="KW-1185">Reference proteome</keyword>
<comment type="caution">
    <text evidence="2">The sequence shown here is derived from an EMBL/GenBank/DDBJ whole genome shotgun (WGS) entry which is preliminary data.</text>
</comment>
<sequence>MSYTTIRINSVNASKNIQSFIAITSAATSLCLCILSGFEFKRLQHSSDSLDNKTNFVCLCVQGFLFGGTLALAELQWELFYIYFGFLRFRLGRAVLYLIAGGMTLVIGKNLHLTLLVVEGVACLVIATIQITALLYYGNRAGNQSESVEPPKENAPISRPVVSKHAPIPLEKEVYLPPVFTPPPMTSANISPISESNVPSWMQA</sequence>
<proteinExistence type="predicted"/>
<dbReference type="AlphaFoldDB" id="A0A024GUH4"/>
<evidence type="ECO:0000313" key="3">
    <source>
        <dbReference type="Proteomes" id="UP000053237"/>
    </source>
</evidence>
<organism evidence="2 3">
    <name type="scientific">Albugo candida</name>
    <dbReference type="NCBI Taxonomy" id="65357"/>
    <lineage>
        <taxon>Eukaryota</taxon>
        <taxon>Sar</taxon>
        <taxon>Stramenopiles</taxon>
        <taxon>Oomycota</taxon>
        <taxon>Peronosporomycetes</taxon>
        <taxon>Albuginales</taxon>
        <taxon>Albuginaceae</taxon>
        <taxon>Albugo</taxon>
    </lineage>
</organism>
<feature type="transmembrane region" description="Helical" evidence="1">
    <location>
        <begin position="17"/>
        <end position="35"/>
    </location>
</feature>
<keyword evidence="1" id="KW-1133">Transmembrane helix</keyword>
<feature type="transmembrane region" description="Helical" evidence="1">
    <location>
        <begin position="111"/>
        <end position="137"/>
    </location>
</feature>
<feature type="transmembrane region" description="Helical" evidence="1">
    <location>
        <begin position="56"/>
        <end position="73"/>
    </location>
</feature>
<dbReference type="OrthoDB" id="166514at2759"/>
<keyword evidence="1" id="KW-0812">Transmembrane</keyword>
<accession>A0A024GUH4</accession>
<dbReference type="Proteomes" id="UP000053237">
    <property type="component" value="Unassembled WGS sequence"/>
</dbReference>
<evidence type="ECO:0000256" key="1">
    <source>
        <dbReference type="SAM" id="Phobius"/>
    </source>
</evidence>
<name>A0A024GUH4_9STRA</name>
<keyword evidence="1" id="KW-0472">Membrane</keyword>
<reference evidence="2 3" key="1">
    <citation type="submission" date="2012-05" db="EMBL/GenBank/DDBJ databases">
        <title>Recombination and specialization in a pathogen metapopulation.</title>
        <authorList>
            <person name="Gardiner A."/>
            <person name="Kemen E."/>
            <person name="Schultz-Larsen T."/>
            <person name="MacLean D."/>
            <person name="Van Oosterhout C."/>
            <person name="Jones J.D.G."/>
        </authorList>
    </citation>
    <scope>NUCLEOTIDE SEQUENCE [LARGE SCALE GENOMIC DNA]</scope>
    <source>
        <strain evidence="2 3">Ac Nc2</strain>
    </source>
</reference>